<protein>
    <recommendedName>
        <fullName evidence="5">Lysozyme inhibitor LprI N-terminal domain-containing protein</fullName>
    </recommendedName>
</protein>
<feature type="signal peptide" evidence="2">
    <location>
        <begin position="1"/>
        <end position="22"/>
    </location>
</feature>
<evidence type="ECO:0000313" key="4">
    <source>
        <dbReference type="Proteomes" id="UP001196870"/>
    </source>
</evidence>
<accession>A0ABS5EV61</accession>
<evidence type="ECO:0000256" key="2">
    <source>
        <dbReference type="SAM" id="SignalP"/>
    </source>
</evidence>
<reference evidence="4" key="1">
    <citation type="journal article" date="2021" name="Syst. Appl. Microbiol.">
        <title>Roseomonas hellenica sp. nov., isolated from roots of wild-growing Alkanna tinctoria.</title>
        <authorList>
            <person name="Rat A."/>
            <person name="Naranjo H.D."/>
            <person name="Lebbe L."/>
            <person name="Cnockaert M."/>
            <person name="Krigas N."/>
            <person name="Grigoriadou K."/>
            <person name="Maloupa E."/>
            <person name="Willems A."/>
        </authorList>
    </citation>
    <scope>NUCLEOTIDE SEQUENCE [LARGE SCALE GENOMIC DNA]</scope>
    <source>
        <strain evidence="4">LMG 31523</strain>
    </source>
</reference>
<proteinExistence type="predicted"/>
<feature type="chain" id="PRO_5045364022" description="Lysozyme inhibitor LprI N-terminal domain-containing protein" evidence="2">
    <location>
        <begin position="23"/>
        <end position="167"/>
    </location>
</feature>
<dbReference type="EMBL" id="JAAGBB010000007">
    <property type="protein sequence ID" value="MBR0664190.1"/>
    <property type="molecule type" value="Genomic_DNA"/>
</dbReference>
<sequence>MKFAHILLAGAAALAVAAPAIADTCAQPAERTALELHALQSHLAVVAIRCRQDDNYRTFVERHRGELTGAYRTSVTYFRRAYGAQGVRRFDMYSTELANAHDQDAARSEAFLCRDNAALYQQVMGGTSDQLARLTVERNIVTTMSPDACAATPARPARATRPARRAR</sequence>
<evidence type="ECO:0008006" key="5">
    <source>
        <dbReference type="Google" id="ProtNLM"/>
    </source>
</evidence>
<evidence type="ECO:0000313" key="3">
    <source>
        <dbReference type="EMBL" id="MBR0664190.1"/>
    </source>
</evidence>
<comment type="caution">
    <text evidence="3">The sequence shown here is derived from an EMBL/GenBank/DDBJ whole genome shotgun (WGS) entry which is preliminary data.</text>
</comment>
<dbReference type="Proteomes" id="UP001196870">
    <property type="component" value="Unassembled WGS sequence"/>
</dbReference>
<feature type="region of interest" description="Disordered" evidence="1">
    <location>
        <begin position="148"/>
        <end position="167"/>
    </location>
</feature>
<keyword evidence="2" id="KW-0732">Signal</keyword>
<keyword evidence="4" id="KW-1185">Reference proteome</keyword>
<evidence type="ECO:0000256" key="1">
    <source>
        <dbReference type="SAM" id="MobiDB-lite"/>
    </source>
</evidence>
<dbReference type="RefSeq" id="WP_211851790.1">
    <property type="nucleotide sequence ID" value="NZ_JAAGBB010000007.1"/>
</dbReference>
<organism evidence="3 4">
    <name type="scientific">Plastoroseomonas hellenica</name>
    <dbReference type="NCBI Taxonomy" id="2687306"/>
    <lineage>
        <taxon>Bacteria</taxon>
        <taxon>Pseudomonadati</taxon>
        <taxon>Pseudomonadota</taxon>
        <taxon>Alphaproteobacteria</taxon>
        <taxon>Acetobacterales</taxon>
        <taxon>Acetobacteraceae</taxon>
        <taxon>Plastoroseomonas</taxon>
    </lineage>
</organism>
<gene>
    <name evidence="3" type="ORF">GXW71_07460</name>
</gene>
<feature type="compositionally biased region" description="Low complexity" evidence="1">
    <location>
        <begin position="150"/>
        <end position="160"/>
    </location>
</feature>
<name>A0ABS5EV61_9PROT</name>